<dbReference type="InterPro" id="IPR050399">
    <property type="entry name" value="HPr"/>
</dbReference>
<dbReference type="PANTHER" id="PTHR33705:SF2">
    <property type="entry name" value="PHOSPHOCARRIER PROTEIN NPR"/>
    <property type="match status" value="1"/>
</dbReference>
<dbReference type="PANTHER" id="PTHR33705">
    <property type="entry name" value="PHOSPHOCARRIER PROTEIN HPR"/>
    <property type="match status" value="1"/>
</dbReference>
<dbReference type="CDD" id="cd00367">
    <property type="entry name" value="PTS-HPr_like"/>
    <property type="match status" value="1"/>
</dbReference>
<dbReference type="Proteomes" id="UP000886889">
    <property type="component" value="Unassembled WGS sequence"/>
</dbReference>
<accession>A0A9D1NYE8</accession>
<dbReference type="GO" id="GO:0005737">
    <property type="term" value="C:cytoplasm"/>
    <property type="evidence" value="ECO:0007669"/>
    <property type="project" value="UniProtKB-SubCell"/>
</dbReference>
<dbReference type="AlphaFoldDB" id="A0A9D1NYE8"/>
<evidence type="ECO:0000313" key="6">
    <source>
        <dbReference type="Proteomes" id="UP000886889"/>
    </source>
</evidence>
<reference evidence="5" key="1">
    <citation type="submission" date="2020-10" db="EMBL/GenBank/DDBJ databases">
        <authorList>
            <person name="Gilroy R."/>
        </authorList>
    </citation>
    <scope>NUCLEOTIDE SEQUENCE</scope>
    <source>
        <strain evidence="5">ChiBcec6-7307</strain>
    </source>
</reference>
<dbReference type="PROSITE" id="PS51350">
    <property type="entry name" value="PTS_HPR_DOM"/>
    <property type="match status" value="1"/>
</dbReference>
<evidence type="ECO:0000313" key="5">
    <source>
        <dbReference type="EMBL" id="HIV23145.1"/>
    </source>
</evidence>
<dbReference type="EMBL" id="DVOS01000039">
    <property type="protein sequence ID" value="HIV23145.1"/>
    <property type="molecule type" value="Genomic_DNA"/>
</dbReference>
<proteinExistence type="predicted"/>
<comment type="subcellular location">
    <subcellularLocation>
        <location evidence="1">Cytoplasm</location>
    </subcellularLocation>
</comment>
<evidence type="ECO:0000256" key="2">
    <source>
        <dbReference type="ARBA" id="ARBA00022490"/>
    </source>
</evidence>
<keyword evidence="2" id="KW-0963">Cytoplasm</keyword>
<dbReference type="InterPro" id="IPR000032">
    <property type="entry name" value="HPr-like"/>
</dbReference>
<keyword evidence="3" id="KW-0598">Phosphotransferase system</keyword>
<feature type="domain" description="HPr" evidence="4">
    <location>
        <begin position="1"/>
        <end position="88"/>
    </location>
</feature>
<dbReference type="GO" id="GO:0009401">
    <property type="term" value="P:phosphoenolpyruvate-dependent sugar phosphotransferase system"/>
    <property type="evidence" value="ECO:0007669"/>
    <property type="project" value="UniProtKB-KW"/>
</dbReference>
<dbReference type="NCBIfam" id="TIGR01003">
    <property type="entry name" value="PTS_HPr_family"/>
    <property type="match status" value="1"/>
</dbReference>
<evidence type="ECO:0000259" key="4">
    <source>
        <dbReference type="PROSITE" id="PS51350"/>
    </source>
</evidence>
<organism evidence="5 6">
    <name type="scientific">Candidatus Merdiplasma excrementigallinarum</name>
    <dbReference type="NCBI Taxonomy" id="2840864"/>
    <lineage>
        <taxon>Bacteria</taxon>
        <taxon>Bacillati</taxon>
        <taxon>Bacillota</taxon>
        <taxon>Clostridia</taxon>
        <taxon>Lachnospirales</taxon>
        <taxon>Lachnospiraceae</taxon>
        <taxon>Lachnospiraceae incertae sedis</taxon>
        <taxon>Candidatus Merdiplasma</taxon>
    </lineage>
</organism>
<evidence type="ECO:0000256" key="1">
    <source>
        <dbReference type="ARBA" id="ARBA00004496"/>
    </source>
</evidence>
<name>A0A9D1NYE8_9FIRM</name>
<dbReference type="PRINTS" id="PR00107">
    <property type="entry name" value="PHOSPHOCPHPR"/>
</dbReference>
<dbReference type="InterPro" id="IPR035895">
    <property type="entry name" value="HPr-like_sf"/>
</dbReference>
<dbReference type="Gene3D" id="3.30.1340.10">
    <property type="entry name" value="HPr-like"/>
    <property type="match status" value="1"/>
</dbReference>
<dbReference type="Pfam" id="PF00381">
    <property type="entry name" value="PTS-HPr"/>
    <property type="match status" value="1"/>
</dbReference>
<gene>
    <name evidence="5" type="ORF">IAC80_04310</name>
</gene>
<protein>
    <submittedName>
        <fullName evidence="5">HPr family phosphocarrier protein</fullName>
    </submittedName>
</protein>
<evidence type="ECO:0000256" key="3">
    <source>
        <dbReference type="ARBA" id="ARBA00022683"/>
    </source>
</evidence>
<comment type="caution">
    <text evidence="5">The sequence shown here is derived from an EMBL/GenBank/DDBJ whole genome shotgun (WGS) entry which is preliminary data.</text>
</comment>
<dbReference type="SUPFAM" id="SSF55594">
    <property type="entry name" value="HPr-like"/>
    <property type="match status" value="1"/>
</dbReference>
<reference evidence="5" key="2">
    <citation type="journal article" date="2021" name="PeerJ">
        <title>Extensive microbial diversity within the chicken gut microbiome revealed by metagenomics and culture.</title>
        <authorList>
            <person name="Gilroy R."/>
            <person name="Ravi A."/>
            <person name="Getino M."/>
            <person name="Pursley I."/>
            <person name="Horton D.L."/>
            <person name="Alikhan N.F."/>
            <person name="Baker D."/>
            <person name="Gharbi K."/>
            <person name="Hall N."/>
            <person name="Watson M."/>
            <person name="Adriaenssens E.M."/>
            <person name="Foster-Nyarko E."/>
            <person name="Jarju S."/>
            <person name="Secka A."/>
            <person name="Antonio M."/>
            <person name="Oren A."/>
            <person name="Chaudhuri R.R."/>
            <person name="La Ragione R."/>
            <person name="Hildebrand F."/>
            <person name="Pallen M.J."/>
        </authorList>
    </citation>
    <scope>NUCLEOTIDE SEQUENCE</scope>
    <source>
        <strain evidence="5">ChiBcec6-7307</strain>
    </source>
</reference>
<sequence>MVRKTITIYNHSGLHLRPAGQVCQKAQEYPCRVEMVVGEKHFNLKSVLSVLSAQITTSTEIDLICDGPEEERAMEELTLFLGENLDGQ</sequence>